<dbReference type="Proteomes" id="UP000334019">
    <property type="component" value="Chromosome"/>
</dbReference>
<dbReference type="KEGG" id="atq:GH723_12540"/>
<dbReference type="InterPro" id="IPR005913">
    <property type="entry name" value="dTDP_dehydrorham_reduct"/>
</dbReference>
<dbReference type="PANTHER" id="PTHR10491">
    <property type="entry name" value="DTDP-4-DEHYDRORHAMNOSE REDUCTASE"/>
    <property type="match status" value="1"/>
</dbReference>
<dbReference type="GO" id="GO:0019305">
    <property type="term" value="P:dTDP-rhamnose biosynthetic process"/>
    <property type="evidence" value="ECO:0007669"/>
    <property type="project" value="UniProtKB-UniPathway"/>
</dbReference>
<feature type="domain" description="RmlD-like substrate binding" evidence="3">
    <location>
        <begin position="35"/>
        <end position="308"/>
    </location>
</feature>
<keyword evidence="2" id="KW-0521">NADP</keyword>
<reference evidence="4 5" key="1">
    <citation type="submission" date="2019-11" db="EMBL/GenBank/DDBJ databases">
        <authorList>
            <person name="He Y."/>
        </authorList>
    </citation>
    <scope>NUCLEOTIDE SEQUENCE [LARGE SCALE GENOMIC DNA]</scope>
    <source>
        <strain evidence="4 5">SCSIO 58843</strain>
    </source>
</reference>
<evidence type="ECO:0000259" key="3">
    <source>
        <dbReference type="Pfam" id="PF04321"/>
    </source>
</evidence>
<evidence type="ECO:0000313" key="5">
    <source>
        <dbReference type="Proteomes" id="UP000334019"/>
    </source>
</evidence>
<comment type="similarity">
    <text evidence="1 2">Belongs to the dTDP-4-dehydrorhamnose reductase family.</text>
</comment>
<keyword evidence="2 4" id="KW-0560">Oxidoreductase</keyword>
<evidence type="ECO:0000313" key="4">
    <source>
        <dbReference type="EMBL" id="QGG95859.1"/>
    </source>
</evidence>
<dbReference type="SUPFAM" id="SSF51735">
    <property type="entry name" value="NAD(P)-binding Rossmann-fold domains"/>
    <property type="match status" value="1"/>
</dbReference>
<dbReference type="EMBL" id="CP045851">
    <property type="protein sequence ID" value="QGG95859.1"/>
    <property type="molecule type" value="Genomic_DNA"/>
</dbReference>
<proteinExistence type="inferred from homology"/>
<evidence type="ECO:0000256" key="1">
    <source>
        <dbReference type="ARBA" id="ARBA00010944"/>
    </source>
</evidence>
<dbReference type="Gene3D" id="3.40.50.720">
    <property type="entry name" value="NAD(P)-binding Rossmann-like Domain"/>
    <property type="match status" value="1"/>
</dbReference>
<dbReference type="Pfam" id="PF04321">
    <property type="entry name" value="RmlD_sub_bind"/>
    <property type="match status" value="1"/>
</dbReference>
<accession>A0A5Q2RGB0</accession>
<dbReference type="UniPathway" id="UPA00124"/>
<comment type="pathway">
    <text evidence="2">Carbohydrate biosynthesis; dTDP-L-rhamnose biosynthesis.</text>
</comment>
<dbReference type="Gene3D" id="3.90.25.10">
    <property type="entry name" value="UDP-galactose 4-epimerase, domain 1"/>
    <property type="match status" value="1"/>
</dbReference>
<dbReference type="NCBIfam" id="TIGR01214">
    <property type="entry name" value="rmlD"/>
    <property type="match status" value="1"/>
</dbReference>
<dbReference type="GO" id="GO:0008831">
    <property type="term" value="F:dTDP-4-dehydrorhamnose reductase activity"/>
    <property type="evidence" value="ECO:0007669"/>
    <property type="project" value="UniProtKB-EC"/>
</dbReference>
<evidence type="ECO:0000256" key="2">
    <source>
        <dbReference type="RuleBase" id="RU364082"/>
    </source>
</evidence>
<comment type="function">
    <text evidence="2">Catalyzes the reduction of dTDP-6-deoxy-L-lyxo-4-hexulose to yield dTDP-L-rhamnose.</text>
</comment>
<dbReference type="InterPro" id="IPR029903">
    <property type="entry name" value="RmlD-like-bd"/>
</dbReference>
<dbReference type="EC" id="1.1.1.133" evidence="2"/>
<dbReference type="PANTHER" id="PTHR10491:SF4">
    <property type="entry name" value="METHIONINE ADENOSYLTRANSFERASE 2 SUBUNIT BETA"/>
    <property type="match status" value="1"/>
</dbReference>
<dbReference type="CDD" id="cd05254">
    <property type="entry name" value="dTDP_HR_like_SDR_e"/>
    <property type="match status" value="1"/>
</dbReference>
<protein>
    <recommendedName>
        <fullName evidence="2">dTDP-4-dehydrorhamnose reductase</fullName>
        <ecNumber evidence="2">1.1.1.133</ecNumber>
    </recommendedName>
</protein>
<organism evidence="4 5">
    <name type="scientific">Actinomarinicola tropica</name>
    <dbReference type="NCBI Taxonomy" id="2789776"/>
    <lineage>
        <taxon>Bacteria</taxon>
        <taxon>Bacillati</taxon>
        <taxon>Actinomycetota</taxon>
        <taxon>Acidimicrobiia</taxon>
        <taxon>Acidimicrobiales</taxon>
        <taxon>Iamiaceae</taxon>
        <taxon>Actinomarinicola</taxon>
    </lineage>
</organism>
<name>A0A5Q2RGB0_9ACTN</name>
<dbReference type="InterPro" id="IPR036291">
    <property type="entry name" value="NAD(P)-bd_dom_sf"/>
</dbReference>
<dbReference type="AlphaFoldDB" id="A0A5Q2RGB0"/>
<keyword evidence="5" id="KW-1185">Reference proteome</keyword>
<sequence length="309" mass="33611">MAPPADPRRGARADRRLVPRQPLVVGAVEERRLVKVLVTGAGGQVGRELVTAFDGHDVVAADRAALDVSDRDQVLGAITSLAPDLVINAAAWTAVDACESDPDRAYRDNALAVRYVADACRRVGAHLTHISTDYVFSGDQDAPYTEWDPTGPRSVYGRSKLAGEVEAGPDALVVRTAWVCGEHGPNMVKTILRLAAEHDTLRFVDDQRGHPTFADDLAEMIRRLAVERRTGITHVTNQGAVSWFELAQEVMRAAGQDPDRVQPISTAEMPRPAPRPANSVLDNAVLRLEGIELLDDFRVPLARLVARLT</sequence>
<gene>
    <name evidence="4" type="primary">rfbD</name>
    <name evidence="4" type="ORF">GH723_12540</name>
</gene>